<sequence length="348" mass="38337">MEAGDLKPLKPMIVIGSILFIVTLIIPTLLVVPFTEGTKGSLVEDIQPQVLSTPEIENAIPVSVPVYRTEKKVIEEIPIEQYVVGVVASEMPAEFEMEALKAQALAARTYIVQQLLNEEAIGVPKGSTAKVTDTINHQVYKDNGELKEIWKDEFSTRLEKITKAVNETSGQILTHEGTPITASFFSTSNGFTENSEDYWANPYPYLKSVESPWDDQSPKYIVSTSIPVSKFESGLGVKIGDSSEIGTITSRTKGNRVGSVKIGGKTFTGREVREALDLYSSDFTWERKGNDIVITTKGYGHGVGMSQYGANGMAQQGKTYQEIINHYYQGIEITPINSYLDKLTAYSK</sequence>
<accession>A0A6M0Q9B3</accession>
<dbReference type="InterPro" id="IPR013486">
    <property type="entry name" value="SpoIID/LytB"/>
</dbReference>
<evidence type="ECO:0000259" key="2">
    <source>
        <dbReference type="Pfam" id="PF08486"/>
    </source>
</evidence>
<dbReference type="PANTHER" id="PTHR30032:SF4">
    <property type="entry name" value="AMIDASE ENHANCER"/>
    <property type="match status" value="1"/>
</dbReference>
<dbReference type="PANTHER" id="PTHR30032">
    <property type="entry name" value="N-ACETYLMURAMOYL-L-ALANINE AMIDASE-RELATED"/>
    <property type="match status" value="1"/>
</dbReference>
<evidence type="ECO:0000313" key="3">
    <source>
        <dbReference type="EMBL" id="NEY72893.1"/>
    </source>
</evidence>
<dbReference type="InterPro" id="IPR051922">
    <property type="entry name" value="Bact_Sporulation_Assoc"/>
</dbReference>
<dbReference type="Proteomes" id="UP000481043">
    <property type="component" value="Unassembled WGS sequence"/>
</dbReference>
<feature type="transmembrane region" description="Helical" evidence="1">
    <location>
        <begin position="12"/>
        <end position="34"/>
    </location>
</feature>
<evidence type="ECO:0000256" key="1">
    <source>
        <dbReference type="SAM" id="Phobius"/>
    </source>
</evidence>
<dbReference type="Pfam" id="PF08486">
    <property type="entry name" value="SpoIID"/>
    <property type="match status" value="1"/>
</dbReference>
<dbReference type="AlphaFoldDB" id="A0A6M0Q9B3"/>
<dbReference type="NCBIfam" id="TIGR02669">
    <property type="entry name" value="SpoIID_LytB"/>
    <property type="match status" value="1"/>
</dbReference>
<dbReference type="GO" id="GO:0030288">
    <property type="term" value="C:outer membrane-bounded periplasmic space"/>
    <property type="evidence" value="ECO:0007669"/>
    <property type="project" value="TreeGrafter"/>
</dbReference>
<dbReference type="InterPro" id="IPR013693">
    <property type="entry name" value="SpoIID/LytB_N"/>
</dbReference>
<comment type="caution">
    <text evidence="3">The sequence shown here is derived from an EMBL/GenBank/DDBJ whole genome shotgun (WGS) entry which is preliminary data.</text>
</comment>
<organism evidence="3 4">
    <name type="scientific">Bacillus mesophilus</name>
    <dbReference type="NCBI Taxonomy" id="1808955"/>
    <lineage>
        <taxon>Bacteria</taxon>
        <taxon>Bacillati</taxon>
        <taxon>Bacillota</taxon>
        <taxon>Bacilli</taxon>
        <taxon>Bacillales</taxon>
        <taxon>Bacillaceae</taxon>
        <taxon>Bacillus</taxon>
    </lineage>
</organism>
<dbReference type="InterPro" id="IPR014225">
    <property type="entry name" value="Spore_II_D_firmicutes"/>
</dbReference>
<reference evidence="3 4" key="1">
    <citation type="submission" date="2020-02" db="EMBL/GenBank/DDBJ databases">
        <title>Bacillus aquiflavi sp. nov., isolated from yellow water of strong flavor Chinese baijiu in Yibin region of China.</title>
        <authorList>
            <person name="Xie J."/>
        </authorList>
    </citation>
    <scope>NUCLEOTIDE SEQUENCE [LARGE SCALE GENOMIC DNA]</scope>
    <source>
        <strain evidence="3 4">SA4</strain>
    </source>
</reference>
<keyword evidence="4" id="KW-1185">Reference proteome</keyword>
<dbReference type="GO" id="GO:0030435">
    <property type="term" value="P:sporulation resulting in formation of a cellular spore"/>
    <property type="evidence" value="ECO:0007669"/>
    <property type="project" value="InterPro"/>
</dbReference>
<protein>
    <submittedName>
        <fullName evidence="3">Stage II sporulation protein D</fullName>
    </submittedName>
</protein>
<gene>
    <name evidence="3" type="primary">spoIID</name>
    <name evidence="3" type="ORF">G4D63_14235</name>
</gene>
<feature type="domain" description="Sporulation stage II protein D amidase enhancer LytB N-terminal" evidence="2">
    <location>
        <begin position="68"/>
        <end position="175"/>
    </location>
</feature>
<name>A0A6M0Q9B3_9BACI</name>
<dbReference type="EMBL" id="JAAIWM010000005">
    <property type="protein sequence ID" value="NEY72893.1"/>
    <property type="molecule type" value="Genomic_DNA"/>
</dbReference>
<dbReference type="NCBIfam" id="TIGR02870">
    <property type="entry name" value="spore_II_D"/>
    <property type="match status" value="1"/>
</dbReference>
<keyword evidence="1" id="KW-0812">Transmembrane</keyword>
<keyword evidence="1" id="KW-1133">Transmembrane helix</keyword>
<evidence type="ECO:0000313" key="4">
    <source>
        <dbReference type="Proteomes" id="UP000481043"/>
    </source>
</evidence>
<proteinExistence type="predicted"/>
<keyword evidence="1" id="KW-0472">Membrane</keyword>